<protein>
    <submittedName>
        <fullName evidence="2">SDR family oxidoreductase</fullName>
    </submittedName>
</protein>
<dbReference type="InterPro" id="IPR002347">
    <property type="entry name" value="SDR_fam"/>
</dbReference>
<evidence type="ECO:0000313" key="2">
    <source>
        <dbReference type="EMBL" id="TGE10427.1"/>
    </source>
</evidence>
<name>A0A4Z0PCU0_9BACT</name>
<dbReference type="Proteomes" id="UP000298337">
    <property type="component" value="Unassembled WGS sequence"/>
</dbReference>
<keyword evidence="3" id="KW-1185">Reference proteome</keyword>
<dbReference type="GO" id="GO:0016616">
    <property type="term" value="F:oxidoreductase activity, acting on the CH-OH group of donors, NAD or NADP as acceptor"/>
    <property type="evidence" value="ECO:0007669"/>
    <property type="project" value="TreeGrafter"/>
</dbReference>
<accession>A0A4Z0PCU0</accession>
<dbReference type="Pfam" id="PF00106">
    <property type="entry name" value="adh_short"/>
    <property type="match status" value="1"/>
</dbReference>
<dbReference type="AlphaFoldDB" id="A0A4Z0PCU0"/>
<dbReference type="PRINTS" id="PR00081">
    <property type="entry name" value="GDHRDH"/>
</dbReference>
<dbReference type="InterPro" id="IPR052184">
    <property type="entry name" value="SDR_enzymes"/>
</dbReference>
<gene>
    <name evidence="2" type="ORF">EU556_06330</name>
</gene>
<reference evidence="2 3" key="1">
    <citation type="submission" date="2019-04" db="EMBL/GenBank/DDBJ databases">
        <authorList>
            <person name="Feng G."/>
            <person name="Zhang J."/>
            <person name="Zhu H."/>
        </authorList>
    </citation>
    <scope>NUCLEOTIDE SEQUENCE [LARGE SCALE GENOMIC DNA]</scope>
    <source>
        <strain evidence="2 3">92R-1</strain>
    </source>
</reference>
<dbReference type="CDD" id="cd05325">
    <property type="entry name" value="carb_red_sniffer_like_SDR_c"/>
    <property type="match status" value="1"/>
</dbReference>
<organism evidence="2 3">
    <name type="scientific">Hymenobacter fodinae</name>
    <dbReference type="NCBI Taxonomy" id="2510796"/>
    <lineage>
        <taxon>Bacteria</taxon>
        <taxon>Pseudomonadati</taxon>
        <taxon>Bacteroidota</taxon>
        <taxon>Cytophagia</taxon>
        <taxon>Cytophagales</taxon>
        <taxon>Hymenobacteraceae</taxon>
        <taxon>Hymenobacter</taxon>
    </lineage>
</organism>
<comment type="caution">
    <text evidence="2">The sequence shown here is derived from an EMBL/GenBank/DDBJ whole genome shotgun (WGS) entry which is preliminary data.</text>
</comment>
<comment type="similarity">
    <text evidence="1">Belongs to the short-chain dehydrogenases/reductases (SDR) family.</text>
</comment>
<proteinExistence type="inferred from homology"/>
<dbReference type="Gene3D" id="3.40.50.720">
    <property type="entry name" value="NAD(P)-binding Rossmann-like Domain"/>
    <property type="match status" value="1"/>
</dbReference>
<dbReference type="PANTHER" id="PTHR45458">
    <property type="entry name" value="SHORT-CHAIN DEHYDROGENASE/REDUCTASE SDR"/>
    <property type="match status" value="1"/>
</dbReference>
<dbReference type="SUPFAM" id="SSF51735">
    <property type="entry name" value="NAD(P)-binding Rossmann-fold domains"/>
    <property type="match status" value="1"/>
</dbReference>
<dbReference type="OrthoDB" id="5786478at2"/>
<evidence type="ECO:0000256" key="1">
    <source>
        <dbReference type="RuleBase" id="RU000363"/>
    </source>
</evidence>
<dbReference type="PRINTS" id="PR00080">
    <property type="entry name" value="SDRFAMILY"/>
</dbReference>
<dbReference type="PANTHER" id="PTHR45458:SF1">
    <property type="entry name" value="SHORT CHAIN DEHYDROGENASE"/>
    <property type="match status" value="1"/>
</dbReference>
<dbReference type="InterPro" id="IPR036291">
    <property type="entry name" value="NAD(P)-bd_dom_sf"/>
</dbReference>
<dbReference type="EMBL" id="SRLA01000001">
    <property type="protein sequence ID" value="TGE10427.1"/>
    <property type="molecule type" value="Genomic_DNA"/>
</dbReference>
<sequence>MKLWLRAELVSSLKFVSLRHPRPLAAMRMLPARRHWWAGFVLTRTSGLGSSLLVFDVNCGPLTPSFILSPPFMKRVLITGANRGLGLELTRQYLERGDTVYAACRNPDAAAELKALGTTRLHLIQLDLTSEDSIAQAQKAVRRHTAALDILINNAGIFPGAGPEDPAKQNLGALTSDNALTVFKVNAIGPVLVAQTFLELLKAGNKPRIISLSSGLGSLTWKASGEPYHYSASKAALNMYMRALAAEVGTYGLISVLVDPGWMRTGMGGSNAAIPPADSAKGIIRLTDQLHAEENGSFVTWQGQPVPW</sequence>
<evidence type="ECO:0000313" key="3">
    <source>
        <dbReference type="Proteomes" id="UP000298337"/>
    </source>
</evidence>